<name>A0A6S6QTD5_9HYPH</name>
<gene>
    <name evidence="1" type="ORF">IZ6_30940</name>
</gene>
<dbReference type="EMBL" id="AP023361">
    <property type="protein sequence ID" value="BCJ92359.1"/>
    <property type="molecule type" value="Genomic_DNA"/>
</dbReference>
<dbReference type="RefSeq" id="WP_222875933.1">
    <property type="nucleotide sequence ID" value="NZ_AP023361.1"/>
</dbReference>
<dbReference type="Proteomes" id="UP000515317">
    <property type="component" value="Chromosome"/>
</dbReference>
<reference evidence="1 2" key="1">
    <citation type="submission" date="2020-08" db="EMBL/GenBank/DDBJ databases">
        <title>Genome sequence of Rhizobiales bacterium strain IZ6.</title>
        <authorList>
            <person name="Nakai R."/>
            <person name="Naganuma T."/>
        </authorList>
    </citation>
    <scope>NUCLEOTIDE SEQUENCE [LARGE SCALE GENOMIC DNA]</scope>
    <source>
        <strain evidence="1 2">IZ6</strain>
    </source>
</reference>
<evidence type="ECO:0008006" key="3">
    <source>
        <dbReference type="Google" id="ProtNLM"/>
    </source>
</evidence>
<organism evidence="1 2">
    <name type="scientific">Terrihabitans soli</name>
    <dbReference type="NCBI Taxonomy" id="708113"/>
    <lineage>
        <taxon>Bacteria</taxon>
        <taxon>Pseudomonadati</taxon>
        <taxon>Pseudomonadota</taxon>
        <taxon>Alphaproteobacteria</taxon>
        <taxon>Hyphomicrobiales</taxon>
        <taxon>Terrihabitans</taxon>
    </lineage>
</organism>
<accession>A0A6S6QTD5</accession>
<sequence>MSEAEFQKRIAIIKDRFGLKLAFYLRDTTEHLPKLVGNSPAAVEATTTAYRRFHDICGIGPTVGFEETGRAARPIDAMLAGACRTDRGLTEDEMIFLEEGLKNVRAAVLADGGSMPELEAEPG</sequence>
<dbReference type="KEGG" id="tso:IZ6_30940"/>
<protein>
    <recommendedName>
        <fullName evidence="3">Hpt domain-containing protein</fullName>
    </recommendedName>
</protein>
<dbReference type="AlphaFoldDB" id="A0A6S6QTD5"/>
<keyword evidence="2" id="KW-1185">Reference proteome</keyword>
<proteinExistence type="predicted"/>
<evidence type="ECO:0000313" key="1">
    <source>
        <dbReference type="EMBL" id="BCJ92359.1"/>
    </source>
</evidence>
<evidence type="ECO:0000313" key="2">
    <source>
        <dbReference type="Proteomes" id="UP000515317"/>
    </source>
</evidence>